<evidence type="ECO:0000256" key="1">
    <source>
        <dbReference type="SAM" id="Phobius"/>
    </source>
</evidence>
<keyword evidence="1" id="KW-1133">Transmembrane helix</keyword>
<reference evidence="2" key="1">
    <citation type="submission" date="2023-06" db="EMBL/GenBank/DDBJ databases">
        <title>MT1 and MT2 Draft Genomes of Novel Species.</title>
        <authorList>
            <person name="Venkateswaran K."/>
        </authorList>
    </citation>
    <scope>NUCLEOTIDE SEQUENCE</scope>
    <source>
        <strain evidence="2">IIF3SC-B10</strain>
    </source>
</reference>
<dbReference type="RefSeq" id="WP_301227029.1">
    <property type="nucleotide sequence ID" value="NZ_JAROCG010000001.1"/>
</dbReference>
<dbReference type="Proteomes" id="UP001174209">
    <property type="component" value="Unassembled WGS sequence"/>
</dbReference>
<gene>
    <name evidence="2" type="ORF">P5G52_10135</name>
</gene>
<proteinExistence type="predicted"/>
<name>A0ABT8K2C0_9MICC</name>
<protein>
    <submittedName>
        <fullName evidence="2">Uncharacterized protein</fullName>
    </submittedName>
</protein>
<sequence length="80" mass="8969">MFRNAADEPPIIDFHPWPRPVPAHYLSVLQAGVLLGLVTILLLTVLPSLSFLHLLVSALVLVSLLRRTRKRHPGREDAKD</sequence>
<organism evidence="2 3">
    <name type="scientific">Arthrobacter burdickii</name>
    <dbReference type="NCBI Taxonomy" id="3035920"/>
    <lineage>
        <taxon>Bacteria</taxon>
        <taxon>Bacillati</taxon>
        <taxon>Actinomycetota</taxon>
        <taxon>Actinomycetes</taxon>
        <taxon>Micrococcales</taxon>
        <taxon>Micrococcaceae</taxon>
        <taxon>Arthrobacter</taxon>
    </lineage>
</organism>
<keyword evidence="3" id="KW-1185">Reference proteome</keyword>
<accession>A0ABT8K2C0</accession>
<evidence type="ECO:0000313" key="2">
    <source>
        <dbReference type="EMBL" id="MDN4611227.1"/>
    </source>
</evidence>
<keyword evidence="1" id="KW-0812">Transmembrane</keyword>
<feature type="transmembrane region" description="Helical" evidence="1">
    <location>
        <begin position="32"/>
        <end position="65"/>
    </location>
</feature>
<keyword evidence="1" id="KW-0472">Membrane</keyword>
<comment type="caution">
    <text evidence="2">The sequence shown here is derived from an EMBL/GenBank/DDBJ whole genome shotgun (WGS) entry which is preliminary data.</text>
</comment>
<evidence type="ECO:0000313" key="3">
    <source>
        <dbReference type="Proteomes" id="UP001174209"/>
    </source>
</evidence>
<dbReference type="EMBL" id="JAROCG010000001">
    <property type="protein sequence ID" value="MDN4611227.1"/>
    <property type="molecule type" value="Genomic_DNA"/>
</dbReference>